<dbReference type="Gene3D" id="2.60.40.1140">
    <property type="entry name" value="Collagen-binding surface protein Cna, B-type domain"/>
    <property type="match status" value="2"/>
</dbReference>
<keyword evidence="4" id="KW-1185">Reference proteome</keyword>
<dbReference type="InterPro" id="IPR047589">
    <property type="entry name" value="DUF11_rpt"/>
</dbReference>
<feature type="domain" description="DUF5979" evidence="2">
    <location>
        <begin position="1162"/>
        <end position="1267"/>
    </location>
</feature>
<feature type="region of interest" description="Disordered" evidence="1">
    <location>
        <begin position="601"/>
        <end position="640"/>
    </location>
</feature>
<evidence type="ECO:0000313" key="3">
    <source>
        <dbReference type="EMBL" id="GMA23254.1"/>
    </source>
</evidence>
<accession>A0ABQ6I0E1</accession>
<feature type="compositionally biased region" description="Low complexity" evidence="1">
    <location>
        <begin position="1284"/>
        <end position="1318"/>
    </location>
</feature>
<comment type="caution">
    <text evidence="3">The sequence shown here is derived from an EMBL/GenBank/DDBJ whole genome shotgun (WGS) entry which is preliminary data.</text>
</comment>
<name>A0ABQ6I0E1_9MICO</name>
<dbReference type="NCBIfam" id="TIGR01451">
    <property type="entry name" value="B_ant_repeat"/>
    <property type="match status" value="1"/>
</dbReference>
<evidence type="ECO:0000259" key="2">
    <source>
        <dbReference type="Pfam" id="PF19407"/>
    </source>
</evidence>
<evidence type="ECO:0000313" key="4">
    <source>
        <dbReference type="Proteomes" id="UP001157091"/>
    </source>
</evidence>
<dbReference type="Proteomes" id="UP001157091">
    <property type="component" value="Unassembled WGS sequence"/>
</dbReference>
<reference evidence="4" key="1">
    <citation type="journal article" date="2019" name="Int. J. Syst. Evol. Microbiol.">
        <title>The Global Catalogue of Microorganisms (GCM) 10K type strain sequencing project: providing services to taxonomists for standard genome sequencing and annotation.</title>
        <authorList>
            <consortium name="The Broad Institute Genomics Platform"/>
            <consortium name="The Broad Institute Genome Sequencing Center for Infectious Disease"/>
            <person name="Wu L."/>
            <person name="Ma J."/>
        </authorList>
    </citation>
    <scope>NUCLEOTIDE SEQUENCE [LARGE SCALE GENOMIC DNA]</scope>
    <source>
        <strain evidence="4">NBRC 106348</strain>
    </source>
</reference>
<feature type="region of interest" description="Disordered" evidence="1">
    <location>
        <begin position="169"/>
        <end position="189"/>
    </location>
</feature>
<dbReference type="InterPro" id="IPR046022">
    <property type="entry name" value="DUF5979"/>
</dbReference>
<feature type="domain" description="DUF5979" evidence="2">
    <location>
        <begin position="1062"/>
        <end position="1157"/>
    </location>
</feature>
<sequence>MENCAGSGVSAGDISATADPAGCDTIDLNHVDPGEGDLIDKAWDEPGAVQERSQDQIGATLTWSTGGFSNVDHEVVQDVSNPAADVATSVYDAFDLVKIDPITAAQDPLLKWDQVTKVELYIDGAWAEATNDPCPSACDGTFPGYTLTAGEKADATSFRLTYVESPTRAAKNPGVGDPAVGSGVARSTQGTHRTIHPVFQVRDTKRSDPTVPVLSEVDFNLEDPGAVNNTVRADAYTPTQTYFDTDSDAVSITESNLATTLDKTWTGGPVGLPDDGVAPADYPTTRVSLKATNTSPQKVDRLTIDDHAASSAPGAATPFDSFAFHGFVTIPDPAPIGATGVTITLTRQGGGTNTYTRAEAQALDPATLTDVTGFTVVYTGRINKGAVANVTFDAQLRKTTLTTGAPVTTGTYTDYATDTVEDLVDFPGYEKNPVTDSDTATIQVVDQGIGVVTTKSFDPASQNEGDNSPVTVTLSGKPTGTSRTVQMVIEDVSPTFWNQYDLSSLTEPDFTHPIDRVQVDAFTGATFTTDGDGNLVATGGSWTTGSPSATAALPDGVNAADVQGLRFTFTRADEAAWENPASPNQPVKFQVVRRAELRSGGPLETDQADHQPAPSETKPGVATNDITTTVTSNDVDSNGPLTASADTSATITYKHLANAVSVSKSPNGNLEQPGAPFPYTLTIKNSGLVPIVDPVVTDRLPSDPQGPLLVFDPNTSEDDRYTYDLQDPVGDNDSPMPTDSTQVTVDVTNDAGTGAPTSIRWTFPAGTTLEPGETYTITFPMQTRVGLPSDTKFTNSFGVVGDRPWDECDGELDAATGECRASATNSVLEGGALGVRKAVKAEGSDELGVLTDPLTTADPADCKADAQGYYARPCVPIAVPGGAVDWQLRYQNTGNLPIDEVSSVDRLPALGDQLATAPLDRGSEWRPVLSGEKPTLASGDGTLTVYFTDDGPDDFCADGVGTSNPLSCGSWTEWTDAAAPDPATATGLLFVFDPTTPLQPTDTFSVNVPMKAPAQSQTVGEDRIAYNTVGASGEAVRPNGQTLWTLTTEPPRVGVALATARIQVVKEVTGPAADTYAPGTFRATVDCTSVGEPVDLGDQGTVTLTPNEPLTISGVPYHADCTVSEGDNGQTSSTVNHVVAERTTSPVVPLVTLTNDYQFASLDITKSVDSPAVDQDGTPVAYGPFHVTVDCTFLGDPVYADGYSADNPMEATIADGDTLHLTGLPAGASCDVTEDDAHGAVTTTHDVTPAGGDESTTDGDSATVELAPTTDGTNTDVVHNTFADGSSGSSSTSRATPPTPTAPDRSLSTSSARSTTSPAPAPPGPAT</sequence>
<dbReference type="Pfam" id="PF19407">
    <property type="entry name" value="DUF5979"/>
    <property type="match status" value="2"/>
</dbReference>
<gene>
    <name evidence="3" type="ORF">GCM10025864_10130</name>
</gene>
<dbReference type="EMBL" id="BSUK01000001">
    <property type="protein sequence ID" value="GMA23254.1"/>
    <property type="molecule type" value="Genomic_DNA"/>
</dbReference>
<feature type="region of interest" description="Disordered" evidence="1">
    <location>
        <begin position="1242"/>
        <end position="1327"/>
    </location>
</feature>
<feature type="region of interest" description="Disordered" evidence="1">
    <location>
        <begin position="699"/>
        <end position="719"/>
    </location>
</feature>
<evidence type="ECO:0000256" key="1">
    <source>
        <dbReference type="SAM" id="MobiDB-lite"/>
    </source>
</evidence>
<protein>
    <recommendedName>
        <fullName evidence="2">DUF5979 domain-containing protein</fullName>
    </recommendedName>
</protein>
<feature type="compositionally biased region" description="Polar residues" evidence="1">
    <location>
        <begin position="624"/>
        <end position="640"/>
    </location>
</feature>
<organism evidence="3 4">
    <name type="scientific">Luteimicrobium album</name>
    <dbReference type="NCBI Taxonomy" id="1054550"/>
    <lineage>
        <taxon>Bacteria</taxon>
        <taxon>Bacillati</taxon>
        <taxon>Actinomycetota</taxon>
        <taxon>Actinomycetes</taxon>
        <taxon>Micrococcales</taxon>
        <taxon>Luteimicrobium</taxon>
    </lineage>
</organism>
<proteinExistence type="predicted"/>